<evidence type="ECO:0000256" key="3">
    <source>
        <dbReference type="ARBA" id="ARBA00022840"/>
    </source>
</evidence>
<keyword evidence="1" id="KW-0436">Ligase</keyword>
<accession>A0A0M3K424</accession>
<keyword evidence="3" id="KW-0067">ATP-binding</keyword>
<dbReference type="InterPro" id="IPR015413">
    <property type="entry name" value="Methionyl/Leucyl_tRNA_Synth"/>
</dbReference>
<evidence type="ECO:0000313" key="8">
    <source>
        <dbReference type="Proteomes" id="UP000267096"/>
    </source>
</evidence>
<dbReference type="Proteomes" id="UP000267096">
    <property type="component" value="Unassembled WGS sequence"/>
</dbReference>
<keyword evidence="5" id="KW-0030">Aminoacyl-tRNA synthetase</keyword>
<dbReference type="Pfam" id="PF09334">
    <property type="entry name" value="tRNA-synt_1g"/>
    <property type="match status" value="1"/>
</dbReference>
<sequence length="133" mass="15845">MTIIRQFIRRKHFFITTPIFYANAQFTSRCQLLIQIQKAAQAAGLAPEVFCDRLSGSFRELFKTFRIQPTDFIRTTEHRHKRVVEQIWTKLRKRGFIKKAKYSGWYSIVDECFYSEHEIETVKSHVNGQQQKV</sequence>
<dbReference type="GO" id="GO:0004825">
    <property type="term" value="F:methionine-tRNA ligase activity"/>
    <property type="evidence" value="ECO:0007669"/>
    <property type="project" value="InterPro"/>
</dbReference>
<dbReference type="PANTHER" id="PTHR43326:SF1">
    <property type="entry name" value="METHIONINE--TRNA LIGASE, MITOCHONDRIAL"/>
    <property type="match status" value="1"/>
</dbReference>
<dbReference type="WBParaSite" id="ASIM_0001571501-mRNA-1">
    <property type="protein sequence ID" value="ASIM_0001571501-mRNA-1"/>
    <property type="gene ID" value="ASIM_0001571501"/>
</dbReference>
<gene>
    <name evidence="7" type="ORF">ASIM_LOCUS15122</name>
</gene>
<evidence type="ECO:0000256" key="2">
    <source>
        <dbReference type="ARBA" id="ARBA00022741"/>
    </source>
</evidence>
<proteinExistence type="predicted"/>
<feature type="domain" description="Methionyl/Leucyl tRNA synthetase" evidence="6">
    <location>
        <begin position="35"/>
        <end position="122"/>
    </location>
</feature>
<keyword evidence="4" id="KW-0648">Protein biosynthesis</keyword>
<evidence type="ECO:0000256" key="4">
    <source>
        <dbReference type="ARBA" id="ARBA00022917"/>
    </source>
</evidence>
<organism evidence="9">
    <name type="scientific">Anisakis simplex</name>
    <name type="common">Herring worm</name>
    <dbReference type="NCBI Taxonomy" id="6269"/>
    <lineage>
        <taxon>Eukaryota</taxon>
        <taxon>Metazoa</taxon>
        <taxon>Ecdysozoa</taxon>
        <taxon>Nematoda</taxon>
        <taxon>Chromadorea</taxon>
        <taxon>Rhabditida</taxon>
        <taxon>Spirurina</taxon>
        <taxon>Ascaridomorpha</taxon>
        <taxon>Ascaridoidea</taxon>
        <taxon>Anisakidae</taxon>
        <taxon>Anisakis</taxon>
        <taxon>Anisakis simplex complex</taxon>
    </lineage>
</organism>
<evidence type="ECO:0000259" key="6">
    <source>
        <dbReference type="Pfam" id="PF09334"/>
    </source>
</evidence>
<dbReference type="PANTHER" id="PTHR43326">
    <property type="entry name" value="METHIONYL-TRNA SYNTHETASE"/>
    <property type="match status" value="1"/>
</dbReference>
<evidence type="ECO:0000313" key="9">
    <source>
        <dbReference type="WBParaSite" id="ASIM_0001571501-mRNA-1"/>
    </source>
</evidence>
<dbReference type="EMBL" id="UYRR01032124">
    <property type="protein sequence ID" value="VDK54302.1"/>
    <property type="molecule type" value="Genomic_DNA"/>
</dbReference>
<dbReference type="InterPro" id="IPR014729">
    <property type="entry name" value="Rossmann-like_a/b/a_fold"/>
</dbReference>
<evidence type="ECO:0000256" key="5">
    <source>
        <dbReference type="ARBA" id="ARBA00023146"/>
    </source>
</evidence>
<dbReference type="SUPFAM" id="SSF52374">
    <property type="entry name" value="Nucleotidylyl transferase"/>
    <property type="match status" value="1"/>
</dbReference>
<dbReference type="GO" id="GO:0006431">
    <property type="term" value="P:methionyl-tRNA aminoacylation"/>
    <property type="evidence" value="ECO:0007669"/>
    <property type="project" value="TreeGrafter"/>
</dbReference>
<protein>
    <submittedName>
        <fullName evidence="9">Methionine--tRNA ligase, mitochondrial (inferred by orthology to a human protein)</fullName>
    </submittedName>
</protein>
<evidence type="ECO:0000256" key="1">
    <source>
        <dbReference type="ARBA" id="ARBA00022598"/>
    </source>
</evidence>
<dbReference type="InterPro" id="IPR023457">
    <property type="entry name" value="Met-tRNA_synth_2"/>
</dbReference>
<keyword evidence="2" id="KW-0547">Nucleotide-binding</keyword>
<dbReference type="OrthoDB" id="5844513at2759"/>
<reference evidence="7 8" key="2">
    <citation type="submission" date="2018-11" db="EMBL/GenBank/DDBJ databases">
        <authorList>
            <consortium name="Pathogen Informatics"/>
        </authorList>
    </citation>
    <scope>NUCLEOTIDE SEQUENCE [LARGE SCALE GENOMIC DNA]</scope>
</reference>
<keyword evidence="8" id="KW-1185">Reference proteome</keyword>
<dbReference type="GO" id="GO:0005524">
    <property type="term" value="F:ATP binding"/>
    <property type="evidence" value="ECO:0007669"/>
    <property type="project" value="UniProtKB-KW"/>
</dbReference>
<reference evidence="9" key="1">
    <citation type="submission" date="2017-02" db="UniProtKB">
        <authorList>
            <consortium name="WormBaseParasite"/>
        </authorList>
    </citation>
    <scope>IDENTIFICATION</scope>
</reference>
<dbReference type="Gene3D" id="3.40.50.620">
    <property type="entry name" value="HUPs"/>
    <property type="match status" value="1"/>
</dbReference>
<dbReference type="AlphaFoldDB" id="A0A0M3K424"/>
<name>A0A0M3K424_ANISI</name>
<evidence type="ECO:0000313" key="7">
    <source>
        <dbReference type="EMBL" id="VDK54302.1"/>
    </source>
</evidence>